<dbReference type="CDD" id="cd20032">
    <property type="entry name" value="FH_FOXO"/>
    <property type="match status" value="1"/>
</dbReference>
<keyword evidence="6" id="KW-0341">Growth regulation</keyword>
<accession>A0A1W0WJT8</accession>
<evidence type="ECO:0000256" key="13">
    <source>
        <dbReference type="SAM" id="MobiDB-lite"/>
    </source>
</evidence>
<feature type="compositionally biased region" description="Polar residues" evidence="13">
    <location>
        <begin position="567"/>
        <end position="589"/>
    </location>
</feature>
<feature type="compositionally biased region" description="Basic and acidic residues" evidence="13">
    <location>
        <begin position="233"/>
        <end position="242"/>
    </location>
</feature>
<comment type="subcellular location">
    <subcellularLocation>
        <location evidence="2">Cytoplasm</location>
    </subcellularLocation>
    <subcellularLocation>
        <location evidence="1 12">Nucleus</location>
    </subcellularLocation>
</comment>
<dbReference type="GO" id="GO:0042594">
    <property type="term" value="P:response to starvation"/>
    <property type="evidence" value="ECO:0007669"/>
    <property type="project" value="UniProtKB-ARBA"/>
</dbReference>
<dbReference type="InterPro" id="IPR036390">
    <property type="entry name" value="WH_DNA-bd_sf"/>
</dbReference>
<evidence type="ECO:0000256" key="5">
    <source>
        <dbReference type="ARBA" id="ARBA00022553"/>
    </source>
</evidence>
<dbReference type="GO" id="GO:0000978">
    <property type="term" value="F:RNA polymerase II cis-regulatory region sequence-specific DNA binding"/>
    <property type="evidence" value="ECO:0007669"/>
    <property type="project" value="TreeGrafter"/>
</dbReference>
<dbReference type="GO" id="GO:0008340">
    <property type="term" value="P:determination of adult lifespan"/>
    <property type="evidence" value="ECO:0007669"/>
    <property type="project" value="UniProtKB-ARBA"/>
</dbReference>
<dbReference type="PROSITE" id="PS00658">
    <property type="entry name" value="FORK_HEAD_2"/>
    <property type="match status" value="1"/>
</dbReference>
<keyword evidence="7" id="KW-0805">Transcription regulation</keyword>
<feature type="region of interest" description="Disordered" evidence="13">
    <location>
        <begin position="462"/>
        <end position="518"/>
    </location>
</feature>
<feature type="compositionally biased region" description="Basic and acidic residues" evidence="13">
    <location>
        <begin position="75"/>
        <end position="89"/>
    </location>
</feature>
<evidence type="ECO:0000256" key="3">
    <source>
        <dbReference type="ARBA" id="ARBA00022473"/>
    </source>
</evidence>
<keyword evidence="8 12" id="KW-0238">DNA-binding</keyword>
<feature type="region of interest" description="Disordered" evidence="13">
    <location>
        <begin position="47"/>
        <end position="118"/>
    </location>
</feature>
<feature type="non-terminal residue" evidence="15">
    <location>
        <position position="595"/>
    </location>
</feature>
<feature type="compositionally biased region" description="Polar residues" evidence="13">
    <location>
        <begin position="251"/>
        <end position="260"/>
    </location>
</feature>
<protein>
    <recommendedName>
        <fullName evidence="11">Forkhead box protein O</fullName>
    </recommendedName>
</protein>
<evidence type="ECO:0000256" key="9">
    <source>
        <dbReference type="ARBA" id="ARBA00023163"/>
    </source>
</evidence>
<dbReference type="FunFam" id="1.10.10.10:FF:000032">
    <property type="entry name" value="Forkhead box protein O4"/>
    <property type="match status" value="1"/>
</dbReference>
<feature type="DNA-binding region" description="Fork-head" evidence="12">
    <location>
        <begin position="123"/>
        <end position="229"/>
    </location>
</feature>
<dbReference type="InterPro" id="IPR001766">
    <property type="entry name" value="Fork_head_dom"/>
</dbReference>
<dbReference type="PANTHER" id="PTHR45767:SF2">
    <property type="entry name" value="FORKHEAD BOX PROTEIN O"/>
    <property type="match status" value="1"/>
</dbReference>
<dbReference type="Gene3D" id="1.10.10.10">
    <property type="entry name" value="Winged helix-like DNA-binding domain superfamily/Winged helix DNA-binding domain"/>
    <property type="match status" value="1"/>
</dbReference>
<evidence type="ECO:0000256" key="1">
    <source>
        <dbReference type="ARBA" id="ARBA00004123"/>
    </source>
</evidence>
<feature type="region of interest" description="Disordered" evidence="13">
    <location>
        <begin position="567"/>
        <end position="595"/>
    </location>
</feature>
<dbReference type="PANTHER" id="PTHR45767">
    <property type="entry name" value="FORKHEAD BOX PROTEIN O"/>
    <property type="match status" value="1"/>
</dbReference>
<evidence type="ECO:0000256" key="10">
    <source>
        <dbReference type="ARBA" id="ARBA00023242"/>
    </source>
</evidence>
<dbReference type="SUPFAM" id="SSF46785">
    <property type="entry name" value="Winged helix' DNA-binding domain"/>
    <property type="match status" value="1"/>
</dbReference>
<keyword evidence="5" id="KW-0597">Phosphoprotein</keyword>
<evidence type="ECO:0000259" key="14">
    <source>
        <dbReference type="PROSITE" id="PS50039"/>
    </source>
</evidence>
<dbReference type="PRINTS" id="PR00053">
    <property type="entry name" value="FORKHEAD"/>
</dbReference>
<keyword evidence="4" id="KW-0963">Cytoplasm</keyword>
<dbReference type="GO" id="GO:0031349">
    <property type="term" value="P:positive regulation of defense response"/>
    <property type="evidence" value="ECO:0007669"/>
    <property type="project" value="UniProtKB-ARBA"/>
</dbReference>
<dbReference type="InterPro" id="IPR030456">
    <property type="entry name" value="TF_fork_head_CS_2"/>
</dbReference>
<feature type="region of interest" description="Disordered" evidence="13">
    <location>
        <begin position="190"/>
        <end position="271"/>
    </location>
</feature>
<reference evidence="16" key="1">
    <citation type="submission" date="2017-01" db="EMBL/GenBank/DDBJ databases">
        <title>Comparative genomics of anhydrobiosis in the tardigrade Hypsibius dujardini.</title>
        <authorList>
            <person name="Yoshida Y."/>
            <person name="Koutsovoulos G."/>
            <person name="Laetsch D."/>
            <person name="Stevens L."/>
            <person name="Kumar S."/>
            <person name="Horikawa D."/>
            <person name="Ishino K."/>
            <person name="Komine S."/>
            <person name="Tomita M."/>
            <person name="Blaxter M."/>
            <person name="Arakawa K."/>
        </authorList>
    </citation>
    <scope>NUCLEOTIDE SEQUENCE [LARGE SCALE GENOMIC DNA]</scope>
    <source>
        <strain evidence="16">Z151</strain>
    </source>
</reference>
<feature type="compositionally biased region" description="Polar residues" evidence="13">
    <location>
        <begin position="192"/>
        <end position="201"/>
    </location>
</feature>
<dbReference type="GO" id="GO:0034599">
    <property type="term" value="P:cellular response to oxidative stress"/>
    <property type="evidence" value="ECO:0007669"/>
    <property type="project" value="UniProtKB-ARBA"/>
</dbReference>
<keyword evidence="16" id="KW-1185">Reference proteome</keyword>
<dbReference type="OrthoDB" id="5954824at2759"/>
<name>A0A1W0WJT8_HYPEX</name>
<evidence type="ECO:0000256" key="11">
    <source>
        <dbReference type="ARBA" id="ARBA00039893"/>
    </source>
</evidence>
<dbReference type="PROSITE" id="PS50039">
    <property type="entry name" value="FORK_HEAD_3"/>
    <property type="match status" value="1"/>
</dbReference>
<sequence length="595" mass="65173">QTRCVIVTSTIVMDLEGVEGSNYLEGEESELQFEPIARLRASTWPSSRFIHNDNDDGEGGDQEHSTPDGAQDSGRSSHEDTSGRRHDSENISTGDATGAGSGSHTFGPSAGQAKKNSSRRNAWGNLSYADLITQAIDSSVEKRLTLSQIYDWMVQNIAFFKDKGDSNSSAGWKNSIRHNLSLHNRFKREQNEGTGKSSWWTINPDAKPGKSTRRRAASMETQKYEKRRGRVRKQLEERRRLGSDAGVLSLSHRSPSSPINEASEYAPPTSVSPLHNPALLALQEPFRSRTNSNASSYGRLSPVAAGSFDDHTPALSPHPWIHDYASTAEFQPQLADLDQMAQSMTMQDKSNNGPTTVNGPFVHNTTTGYQWNNNSVPTSHSAGVRQLIRPGQIRQSLQQEPFASNGQPSTVMNAHIFSGGDLFLMKNTHKEDYPKEKNATRSGSFGRLSDDPSQIKFRQMVPEVPSPSQTQQRLPSIGHQFGDPRLANHQQQQQQVQQSPHAFRNSPRPTLAASSTLPSGSFPHDLDLFMDTAQSGFSGVDVDEVLKYEMTVGGNLLDVNFDSCMSGSATVPSSSTEGGPNQSHQSSGSALHPWS</sequence>
<dbReference type="EMBL" id="MTYJ01000088">
    <property type="protein sequence ID" value="OQV15488.1"/>
    <property type="molecule type" value="Genomic_DNA"/>
</dbReference>
<dbReference type="AlphaFoldDB" id="A0A1W0WJT8"/>
<dbReference type="GO" id="GO:0040015">
    <property type="term" value="P:negative regulation of multicellular organism growth"/>
    <property type="evidence" value="ECO:0007669"/>
    <property type="project" value="UniProtKB-ARBA"/>
</dbReference>
<dbReference type="Pfam" id="PF00250">
    <property type="entry name" value="Forkhead"/>
    <property type="match status" value="1"/>
</dbReference>
<keyword evidence="9" id="KW-0804">Transcription</keyword>
<feature type="domain" description="Fork-head" evidence="14">
    <location>
        <begin position="123"/>
        <end position="229"/>
    </location>
</feature>
<comment type="caution">
    <text evidence="15">The sequence shown here is derived from an EMBL/GenBank/DDBJ whole genome shotgun (WGS) entry which is preliminary data.</text>
</comment>
<dbReference type="Proteomes" id="UP000192578">
    <property type="component" value="Unassembled WGS sequence"/>
</dbReference>
<keyword evidence="3" id="KW-0217">Developmental protein</keyword>
<evidence type="ECO:0000256" key="6">
    <source>
        <dbReference type="ARBA" id="ARBA00022604"/>
    </source>
</evidence>
<dbReference type="SMART" id="SM00339">
    <property type="entry name" value="FH"/>
    <property type="match status" value="1"/>
</dbReference>
<dbReference type="GO" id="GO:0009896">
    <property type="term" value="P:positive regulation of catabolic process"/>
    <property type="evidence" value="ECO:0007669"/>
    <property type="project" value="UniProtKB-ARBA"/>
</dbReference>
<dbReference type="GO" id="GO:0050778">
    <property type="term" value="P:positive regulation of immune response"/>
    <property type="evidence" value="ECO:0007669"/>
    <property type="project" value="UniProtKB-ARBA"/>
</dbReference>
<dbReference type="GO" id="GO:0001228">
    <property type="term" value="F:DNA-binding transcription activator activity, RNA polymerase II-specific"/>
    <property type="evidence" value="ECO:0007669"/>
    <property type="project" value="UniProtKB-ARBA"/>
</dbReference>
<evidence type="ECO:0000256" key="12">
    <source>
        <dbReference type="PROSITE-ProRule" id="PRU00089"/>
    </source>
</evidence>
<gene>
    <name evidence="15" type="ORF">BV898_10356</name>
</gene>
<proteinExistence type="predicted"/>
<evidence type="ECO:0000313" key="15">
    <source>
        <dbReference type="EMBL" id="OQV15488.1"/>
    </source>
</evidence>
<evidence type="ECO:0000256" key="4">
    <source>
        <dbReference type="ARBA" id="ARBA00022490"/>
    </source>
</evidence>
<dbReference type="InterPro" id="IPR036388">
    <property type="entry name" value="WH-like_DNA-bd_sf"/>
</dbReference>
<organism evidence="15 16">
    <name type="scientific">Hypsibius exemplaris</name>
    <name type="common">Freshwater tardigrade</name>
    <dbReference type="NCBI Taxonomy" id="2072580"/>
    <lineage>
        <taxon>Eukaryota</taxon>
        <taxon>Metazoa</taxon>
        <taxon>Ecdysozoa</taxon>
        <taxon>Tardigrada</taxon>
        <taxon>Eutardigrada</taxon>
        <taxon>Parachela</taxon>
        <taxon>Hypsibioidea</taxon>
        <taxon>Hypsibiidae</taxon>
        <taxon>Hypsibius</taxon>
    </lineage>
</organism>
<dbReference type="GO" id="GO:0010883">
    <property type="term" value="P:regulation of lipid storage"/>
    <property type="evidence" value="ECO:0007669"/>
    <property type="project" value="UniProtKB-ARBA"/>
</dbReference>
<dbReference type="GO" id="GO:0005634">
    <property type="term" value="C:nucleus"/>
    <property type="evidence" value="ECO:0007669"/>
    <property type="project" value="UniProtKB-SubCell"/>
</dbReference>
<dbReference type="GO" id="GO:0005737">
    <property type="term" value="C:cytoplasm"/>
    <property type="evidence" value="ECO:0007669"/>
    <property type="project" value="UniProtKB-SubCell"/>
</dbReference>
<dbReference type="GO" id="GO:0008286">
    <property type="term" value="P:insulin receptor signaling pathway"/>
    <property type="evidence" value="ECO:0007669"/>
    <property type="project" value="UniProtKB-ARBA"/>
</dbReference>
<evidence type="ECO:0000256" key="8">
    <source>
        <dbReference type="ARBA" id="ARBA00023125"/>
    </source>
</evidence>
<keyword evidence="10 12" id="KW-0539">Nucleus</keyword>
<evidence type="ECO:0000313" key="16">
    <source>
        <dbReference type="Proteomes" id="UP000192578"/>
    </source>
</evidence>
<evidence type="ECO:0000256" key="7">
    <source>
        <dbReference type="ARBA" id="ARBA00023015"/>
    </source>
</evidence>
<evidence type="ECO:0000256" key="2">
    <source>
        <dbReference type="ARBA" id="ARBA00004496"/>
    </source>
</evidence>